<dbReference type="CDD" id="cd00136">
    <property type="entry name" value="PDZ_canonical"/>
    <property type="match status" value="1"/>
</dbReference>
<accession>A0A5J4P133</accession>
<name>A0A5J4P133_9TREM</name>
<feature type="domain" description="PDZ" evidence="1">
    <location>
        <begin position="101"/>
        <end position="193"/>
    </location>
</feature>
<dbReference type="PANTHER" id="PTHR19964:SF92">
    <property type="entry name" value="PATJ HOMOLOG"/>
    <property type="match status" value="1"/>
</dbReference>
<feature type="domain" description="PDZ" evidence="1">
    <location>
        <begin position="1"/>
        <end position="46"/>
    </location>
</feature>
<dbReference type="InterPro" id="IPR036034">
    <property type="entry name" value="PDZ_sf"/>
</dbReference>
<gene>
    <name evidence="2" type="ORF">DEA37_0008106</name>
</gene>
<proteinExistence type="predicted"/>
<reference evidence="2 3" key="1">
    <citation type="journal article" date="2019" name="Gigascience">
        <title>Whole-genome sequence of the oriental lung fluke Paragonimus westermani.</title>
        <authorList>
            <person name="Oey H."/>
            <person name="Zakrzewski M."/>
            <person name="Narain K."/>
            <person name="Devi K.R."/>
            <person name="Agatsuma T."/>
            <person name="Nawaratna S."/>
            <person name="Gobert G.N."/>
            <person name="Jones M.K."/>
            <person name="Ragan M.A."/>
            <person name="McManus D.P."/>
            <person name="Krause L."/>
        </authorList>
    </citation>
    <scope>NUCLEOTIDE SEQUENCE [LARGE SCALE GENOMIC DNA]</scope>
    <source>
        <strain evidence="2 3">IND2009</strain>
    </source>
</reference>
<evidence type="ECO:0000313" key="2">
    <source>
        <dbReference type="EMBL" id="KAA3681242.1"/>
    </source>
</evidence>
<evidence type="ECO:0000259" key="1">
    <source>
        <dbReference type="PROSITE" id="PS50106"/>
    </source>
</evidence>
<dbReference type="InterPro" id="IPR001478">
    <property type="entry name" value="PDZ"/>
</dbReference>
<comment type="caution">
    <text evidence="2">The sequence shown here is derived from an EMBL/GenBank/DDBJ whole genome shotgun (WGS) entry which is preliminary data.</text>
</comment>
<dbReference type="PROSITE" id="PS50106">
    <property type="entry name" value="PDZ"/>
    <property type="match status" value="2"/>
</dbReference>
<dbReference type="Pfam" id="PF00595">
    <property type="entry name" value="PDZ"/>
    <property type="match status" value="2"/>
</dbReference>
<protein>
    <recommendedName>
        <fullName evidence="1">PDZ domain-containing protein</fullName>
    </recommendedName>
</protein>
<dbReference type="SUPFAM" id="SSF50156">
    <property type="entry name" value="PDZ domain-like"/>
    <property type="match status" value="2"/>
</dbReference>
<dbReference type="PANTHER" id="PTHR19964">
    <property type="entry name" value="MULTIPLE PDZ DOMAIN PROTEIN"/>
    <property type="match status" value="1"/>
</dbReference>
<dbReference type="EMBL" id="QNGE01000247">
    <property type="protein sequence ID" value="KAA3681242.1"/>
    <property type="molecule type" value="Genomic_DNA"/>
</dbReference>
<keyword evidence="3" id="KW-1185">Reference proteome</keyword>
<dbReference type="Gene3D" id="2.30.42.10">
    <property type="match status" value="2"/>
</dbReference>
<dbReference type="Proteomes" id="UP000324629">
    <property type="component" value="Unassembled WGS sequence"/>
</dbReference>
<dbReference type="AlphaFoldDB" id="A0A5J4P133"/>
<dbReference type="InterPro" id="IPR051342">
    <property type="entry name" value="PDZ_scaffold"/>
</dbReference>
<organism evidence="2 3">
    <name type="scientific">Paragonimus westermani</name>
    <dbReference type="NCBI Taxonomy" id="34504"/>
    <lineage>
        <taxon>Eukaryota</taxon>
        <taxon>Metazoa</taxon>
        <taxon>Spiralia</taxon>
        <taxon>Lophotrochozoa</taxon>
        <taxon>Platyhelminthes</taxon>
        <taxon>Trematoda</taxon>
        <taxon>Digenea</taxon>
        <taxon>Plagiorchiida</taxon>
        <taxon>Troglotremata</taxon>
        <taxon>Troglotrematidae</taxon>
        <taxon>Paragonimus</taxon>
    </lineage>
</organism>
<evidence type="ECO:0000313" key="3">
    <source>
        <dbReference type="Proteomes" id="UP000324629"/>
    </source>
</evidence>
<sequence>MKQNHLLVHEVYPNGAASRDNRLRPGDHIIQVNSIPLVGVPFLEAVGHILSAYNKAVAQQERPFEYAPESTVTALPEMNTFVLTVVRPAIPNTKWYDQELTMEMTKKAGKGLGLCIADRCTCLSDAVSGEENGEVNRHKGNLSLRSYGAVITEVVRGSLAATDGRLLVNDQILNVNGEDTVSASSQDVGMLLKVISSKYMESLN</sequence>
<dbReference type="SMART" id="SM00228">
    <property type="entry name" value="PDZ"/>
    <property type="match status" value="2"/>
</dbReference>